<evidence type="ECO:0000313" key="2">
    <source>
        <dbReference type="Proteomes" id="UP001476798"/>
    </source>
</evidence>
<organism evidence="1 2">
    <name type="scientific">Goodea atripinnis</name>
    <dbReference type="NCBI Taxonomy" id="208336"/>
    <lineage>
        <taxon>Eukaryota</taxon>
        <taxon>Metazoa</taxon>
        <taxon>Chordata</taxon>
        <taxon>Craniata</taxon>
        <taxon>Vertebrata</taxon>
        <taxon>Euteleostomi</taxon>
        <taxon>Actinopterygii</taxon>
        <taxon>Neopterygii</taxon>
        <taxon>Teleostei</taxon>
        <taxon>Neoteleostei</taxon>
        <taxon>Acanthomorphata</taxon>
        <taxon>Ovalentaria</taxon>
        <taxon>Atherinomorphae</taxon>
        <taxon>Cyprinodontiformes</taxon>
        <taxon>Goodeidae</taxon>
        <taxon>Goodea</taxon>
    </lineage>
</organism>
<accession>A0ABV0MR37</accession>
<dbReference type="EMBL" id="JAHRIO010010004">
    <property type="protein sequence ID" value="MEQ2160542.1"/>
    <property type="molecule type" value="Genomic_DNA"/>
</dbReference>
<reference evidence="1 2" key="1">
    <citation type="submission" date="2021-06" db="EMBL/GenBank/DDBJ databases">
        <authorList>
            <person name="Palmer J.M."/>
        </authorList>
    </citation>
    <scope>NUCLEOTIDE SEQUENCE [LARGE SCALE GENOMIC DNA]</scope>
    <source>
        <strain evidence="1 2">GA_2019</strain>
        <tissue evidence="1">Muscle</tissue>
    </source>
</reference>
<evidence type="ECO:0000313" key="1">
    <source>
        <dbReference type="EMBL" id="MEQ2160542.1"/>
    </source>
</evidence>
<protein>
    <submittedName>
        <fullName evidence="1">Uncharacterized protein</fullName>
    </submittedName>
</protein>
<keyword evidence="2" id="KW-1185">Reference proteome</keyword>
<comment type="caution">
    <text evidence="1">The sequence shown here is derived from an EMBL/GenBank/DDBJ whole genome shotgun (WGS) entry which is preliminary data.</text>
</comment>
<sequence length="91" mass="10211">MTFPGLTALPVRYKLTSFLGAELQDVLPVEDAEEYPELPLKHRSVSNNPEVVKPELNLRQHIQDPAMMFPDPPPLSSFNSKALGKLHIQGY</sequence>
<proteinExistence type="predicted"/>
<name>A0ABV0MR37_9TELE</name>
<gene>
    <name evidence="1" type="ORF">GOODEAATRI_000263</name>
</gene>
<dbReference type="Proteomes" id="UP001476798">
    <property type="component" value="Unassembled WGS sequence"/>
</dbReference>